<evidence type="ECO:0000313" key="1">
    <source>
        <dbReference type="EMBL" id="DAD70061.1"/>
    </source>
</evidence>
<accession>A0A8S5LIW5</accession>
<organism evidence="1">
    <name type="scientific">Myoviridae sp. ct6F13</name>
    <dbReference type="NCBI Taxonomy" id="2827602"/>
    <lineage>
        <taxon>Viruses</taxon>
        <taxon>Duplodnaviria</taxon>
        <taxon>Heunggongvirae</taxon>
        <taxon>Uroviricota</taxon>
        <taxon>Caudoviricetes</taxon>
    </lineage>
</organism>
<proteinExistence type="predicted"/>
<dbReference type="EMBL" id="BK015859">
    <property type="protein sequence ID" value="DAD70061.1"/>
    <property type="molecule type" value="Genomic_DNA"/>
</dbReference>
<reference evidence="1" key="1">
    <citation type="journal article" date="2021" name="Proc. Natl. Acad. Sci. U.S.A.">
        <title>A Catalog of Tens of Thousands of Viruses from Human Metagenomes Reveals Hidden Associations with Chronic Diseases.</title>
        <authorList>
            <person name="Tisza M.J."/>
            <person name="Buck C.B."/>
        </authorList>
    </citation>
    <scope>NUCLEOTIDE SEQUENCE</scope>
    <source>
        <strain evidence="1">Ct6F13</strain>
    </source>
</reference>
<name>A0A8S5LIW5_9CAUD</name>
<protein>
    <submittedName>
        <fullName evidence="1">Uncharacterized protein</fullName>
    </submittedName>
</protein>
<sequence>MPNIEEMRSKMTLFYSKQSKEIKCVATGIQDMDYFGEDKIDFKIIYDYLVIDKDEYIFNNIHLFKVEDGRAVLKVIPETIDYI</sequence>